<evidence type="ECO:0000313" key="2">
    <source>
        <dbReference type="Proteomes" id="UP000266669"/>
    </source>
</evidence>
<dbReference type="EMBL" id="QHCS01000004">
    <property type="protein sequence ID" value="RHX84962.1"/>
    <property type="molecule type" value="Genomic_DNA"/>
</dbReference>
<organism evidence="1 2">
    <name type="scientific">Leptospira stimsonii</name>
    <dbReference type="NCBI Taxonomy" id="2202203"/>
    <lineage>
        <taxon>Bacteria</taxon>
        <taxon>Pseudomonadati</taxon>
        <taxon>Spirochaetota</taxon>
        <taxon>Spirochaetia</taxon>
        <taxon>Leptospirales</taxon>
        <taxon>Leptospiraceae</taxon>
        <taxon>Leptospira</taxon>
    </lineage>
</organism>
<sequence>MRRHKNGAGKRPRKRKKKERKLILRAAHKKTMQDTYKKQVLLNLEAGTKEVLIPNSTSLTIRSKSELYKIDSLPLDPVTSLMAAPHPSCGYGMGSDPKTSLVDSSHRVQGTKSLYNKRFFFVSHILFRGSEFYNHGLLSSRRLKNIRILE</sequence>
<name>A0A8B3CR37_9LEPT</name>
<comment type="caution">
    <text evidence="1">The sequence shown here is derived from an EMBL/GenBank/DDBJ whole genome shotgun (WGS) entry which is preliminary data.</text>
</comment>
<dbReference type="AlphaFoldDB" id="A0A8B3CR37"/>
<gene>
    <name evidence="1" type="ORF">DLM78_16180</name>
</gene>
<proteinExistence type="predicted"/>
<dbReference type="Proteomes" id="UP000266669">
    <property type="component" value="Unassembled WGS sequence"/>
</dbReference>
<accession>A0A8B3CR37</accession>
<protein>
    <submittedName>
        <fullName evidence="1">Uncharacterized protein</fullName>
    </submittedName>
</protein>
<reference evidence="2" key="1">
    <citation type="submission" date="2018-05" db="EMBL/GenBank/DDBJ databases">
        <title>Leptospira yasudae sp. nov. and Leptospira stimsonii sp. nov., two pathogenic species of the genus Leptospira isolated from environmental sources.</title>
        <authorList>
            <person name="Casanovas-Massana A."/>
            <person name="Hamond C."/>
            <person name="Santos L.A."/>
            <person name="Hacker K.P."/>
            <person name="Balassiano I."/>
            <person name="Medeiros M.A."/>
            <person name="Reis M.G."/>
            <person name="Ko A.I."/>
            <person name="Wunder E.A."/>
        </authorList>
    </citation>
    <scope>NUCLEOTIDE SEQUENCE [LARGE SCALE GENOMIC DNA]</scope>
    <source>
        <strain evidence="2">AMB6-RJ</strain>
    </source>
</reference>
<evidence type="ECO:0000313" key="1">
    <source>
        <dbReference type="EMBL" id="RHX84962.1"/>
    </source>
</evidence>